<dbReference type="RefSeq" id="WP_205458665.1">
    <property type="nucleotide sequence ID" value="NZ_JAFHKK010000007.1"/>
</dbReference>
<feature type="chain" id="PRO_5045442694" evidence="7">
    <location>
        <begin position="21"/>
        <end position="97"/>
    </location>
</feature>
<proteinExistence type="predicted"/>
<feature type="signal peptide" evidence="7">
    <location>
        <begin position="1"/>
        <end position="20"/>
    </location>
</feature>
<feature type="domain" description="Cytochrome c" evidence="8">
    <location>
        <begin position="17"/>
        <end position="97"/>
    </location>
</feature>
<protein>
    <submittedName>
        <fullName evidence="9">C-type cytochrome</fullName>
    </submittedName>
</protein>
<evidence type="ECO:0000259" key="8">
    <source>
        <dbReference type="PROSITE" id="PS51007"/>
    </source>
</evidence>
<organism evidence="9 10">
    <name type="scientific">Sulfurospirillum tamanense</name>
    <dbReference type="NCBI Taxonomy" id="2813362"/>
    <lineage>
        <taxon>Bacteria</taxon>
        <taxon>Pseudomonadati</taxon>
        <taxon>Campylobacterota</taxon>
        <taxon>Epsilonproteobacteria</taxon>
        <taxon>Campylobacterales</taxon>
        <taxon>Sulfurospirillaceae</taxon>
        <taxon>Sulfurospirillum</taxon>
    </lineage>
</organism>
<dbReference type="PRINTS" id="PR00605">
    <property type="entry name" value="CYTCHROMECIC"/>
</dbReference>
<name>A0ABS2WRU8_9BACT</name>
<keyword evidence="4" id="KW-0249">Electron transport</keyword>
<dbReference type="PROSITE" id="PS51007">
    <property type="entry name" value="CYTC"/>
    <property type="match status" value="1"/>
</dbReference>
<evidence type="ECO:0000256" key="5">
    <source>
        <dbReference type="ARBA" id="ARBA00023004"/>
    </source>
</evidence>
<dbReference type="Pfam" id="PF00034">
    <property type="entry name" value="Cytochrom_C"/>
    <property type="match status" value="1"/>
</dbReference>
<keyword evidence="3 6" id="KW-0479">Metal-binding</keyword>
<evidence type="ECO:0000256" key="1">
    <source>
        <dbReference type="ARBA" id="ARBA00022448"/>
    </source>
</evidence>
<evidence type="ECO:0000256" key="2">
    <source>
        <dbReference type="ARBA" id="ARBA00022617"/>
    </source>
</evidence>
<evidence type="ECO:0000256" key="4">
    <source>
        <dbReference type="ARBA" id="ARBA00022982"/>
    </source>
</evidence>
<dbReference type="EMBL" id="JAFHKK010000007">
    <property type="protein sequence ID" value="MBN2964118.1"/>
    <property type="molecule type" value="Genomic_DNA"/>
</dbReference>
<keyword evidence="2 6" id="KW-0349">Heme</keyword>
<evidence type="ECO:0000256" key="3">
    <source>
        <dbReference type="ARBA" id="ARBA00022723"/>
    </source>
</evidence>
<dbReference type="Gene3D" id="1.10.760.10">
    <property type="entry name" value="Cytochrome c-like domain"/>
    <property type="match status" value="1"/>
</dbReference>
<keyword evidence="5 6" id="KW-0408">Iron</keyword>
<dbReference type="InterPro" id="IPR009056">
    <property type="entry name" value="Cyt_c-like_dom"/>
</dbReference>
<keyword evidence="1" id="KW-0813">Transport</keyword>
<sequence>MKKSLLLPSLFVIIASNAIADAQGKYKSCIACHGAEGEKKALNRSLIIKEMSRADFIASMKGYQDGTYGGPMKAMMAGQVKNLTDADIEALADYIVK</sequence>
<evidence type="ECO:0000313" key="9">
    <source>
        <dbReference type="EMBL" id="MBN2964118.1"/>
    </source>
</evidence>
<dbReference type="InterPro" id="IPR008168">
    <property type="entry name" value="Cyt_C_IC"/>
</dbReference>
<reference evidence="9" key="2">
    <citation type="submission" date="2021-02" db="EMBL/GenBank/DDBJ databases">
        <authorList>
            <person name="Merkel A.Y."/>
        </authorList>
    </citation>
    <scope>NUCLEOTIDE SEQUENCE</scope>
    <source>
        <strain evidence="9">T05b</strain>
    </source>
</reference>
<reference evidence="9" key="1">
    <citation type="submission" date="2021-02" db="EMBL/GenBank/DDBJ databases">
        <title>Sulfurospirillum tamanensis sp. nov.</title>
        <authorList>
            <person name="Frolova A."/>
            <person name="Merkel A."/>
            <person name="Slobodkin A."/>
        </authorList>
    </citation>
    <scope>NUCLEOTIDE SEQUENCE</scope>
    <source>
        <strain evidence="9">T05b</strain>
    </source>
</reference>
<comment type="caution">
    <text evidence="9">The sequence shown here is derived from an EMBL/GenBank/DDBJ whole genome shotgun (WGS) entry which is preliminary data.</text>
</comment>
<dbReference type="SUPFAM" id="SSF46626">
    <property type="entry name" value="Cytochrome c"/>
    <property type="match status" value="1"/>
</dbReference>
<keyword evidence="10" id="KW-1185">Reference proteome</keyword>
<dbReference type="InterPro" id="IPR036909">
    <property type="entry name" value="Cyt_c-like_dom_sf"/>
</dbReference>
<gene>
    <name evidence="9" type="ORF">JWV37_04955</name>
</gene>
<accession>A0ABS2WRU8</accession>
<keyword evidence="7" id="KW-0732">Signal</keyword>
<evidence type="ECO:0000256" key="6">
    <source>
        <dbReference type="PROSITE-ProRule" id="PRU00433"/>
    </source>
</evidence>
<evidence type="ECO:0000256" key="7">
    <source>
        <dbReference type="SAM" id="SignalP"/>
    </source>
</evidence>
<dbReference type="Proteomes" id="UP000703590">
    <property type="component" value="Unassembled WGS sequence"/>
</dbReference>
<evidence type="ECO:0000313" key="10">
    <source>
        <dbReference type="Proteomes" id="UP000703590"/>
    </source>
</evidence>